<dbReference type="EMBL" id="JAPQFL010000001">
    <property type="protein sequence ID" value="MDD9326770.1"/>
    <property type="molecule type" value="Genomic_DNA"/>
</dbReference>
<dbReference type="Pfam" id="PF10040">
    <property type="entry name" value="CRISPR_Cas6"/>
    <property type="match status" value="1"/>
</dbReference>
<feature type="domain" description="CRISPR-associated protein Cas6 C-terminal" evidence="1">
    <location>
        <begin position="188"/>
        <end position="310"/>
    </location>
</feature>
<dbReference type="AlphaFoldDB" id="A0A9X4I9W1"/>
<evidence type="ECO:0000313" key="2">
    <source>
        <dbReference type="EMBL" id="MDD9326770.1"/>
    </source>
</evidence>
<sequence length="323" mass="36525">MTHHQALKLPHELPLARYRFDFTVERELRLPEYAGSTLRGAFGHALRRAACMTRQKECGGCPLQQSCPYTRLFAPTADNRLSSSFRQTPPAPYIIEAPENGRTGYGKGETFSFEMVLLGRARSRLPLIAHSFQQAFRRGIGPLRGQGVLGNIAVETPEGWQSIFADGHILPHPDTLVLPRRYPETCTLHIRTPIRLQSKSSVLGIRRVQAGILLRQLMRRISAIATRYWEMPLEAEFGKLAAVADSIPNHADLQWQDWTRYSNRQQQKMVLGGITGTWQFNSLPLAFAQLLYIGQWLHIGKETVFGLGRYQLSEPPGHEDQLC</sequence>
<reference evidence="3" key="2">
    <citation type="submission" date="2024-02" db="EMBL/GenBank/DDBJ databases">
        <title>Neisseria leonii sp. nov.</title>
        <authorList>
            <person name="Boutroux M."/>
            <person name="Favre-Rochex S."/>
            <person name="Gorgette O."/>
            <person name="Touak G."/>
            <person name="Muhle E."/>
            <person name="Chesneau O."/>
            <person name="Clermont D."/>
            <person name="Rahi P."/>
        </authorList>
    </citation>
    <scope>NUCLEOTIDE SEQUENCE</scope>
    <source>
        <strain evidence="3">51.81</strain>
    </source>
</reference>
<gene>
    <name evidence="2" type="primary">cas6</name>
    <name evidence="2" type="ORF">ORY91_000138</name>
    <name evidence="3" type="ORF">V9W64_00060</name>
</gene>
<protein>
    <submittedName>
        <fullName evidence="2">CRISPR system precrRNA processing endoribonuclease RAMP protein Cas6</fullName>
    </submittedName>
</protein>
<name>A0A9X4I9W1_9NEIS</name>
<dbReference type="Proteomes" id="UP001149607">
    <property type="component" value="Chromosome"/>
</dbReference>
<evidence type="ECO:0000313" key="4">
    <source>
        <dbReference type="Proteomes" id="UP001149607"/>
    </source>
</evidence>
<evidence type="ECO:0000259" key="1">
    <source>
        <dbReference type="Pfam" id="PF10040"/>
    </source>
</evidence>
<evidence type="ECO:0000313" key="3">
    <source>
        <dbReference type="EMBL" id="WWY03192.1"/>
    </source>
</evidence>
<dbReference type="RefSeq" id="WP_274584118.1">
    <property type="nucleotide sequence ID" value="NZ_CP145811.1"/>
</dbReference>
<dbReference type="Gene3D" id="3.30.70.1900">
    <property type="match status" value="1"/>
</dbReference>
<reference evidence="2" key="1">
    <citation type="submission" date="2022-10" db="EMBL/GenBank/DDBJ databases">
        <authorList>
            <person name="Boutroux M."/>
        </authorList>
    </citation>
    <scope>NUCLEOTIDE SEQUENCE</scope>
    <source>
        <strain evidence="2">51.81</strain>
    </source>
</reference>
<keyword evidence="4" id="KW-1185">Reference proteome</keyword>
<organism evidence="2">
    <name type="scientific">Neisseria leonii</name>
    <dbReference type="NCBI Taxonomy" id="2995413"/>
    <lineage>
        <taxon>Bacteria</taxon>
        <taxon>Pseudomonadati</taxon>
        <taxon>Pseudomonadota</taxon>
        <taxon>Betaproteobacteria</taxon>
        <taxon>Neisseriales</taxon>
        <taxon>Neisseriaceae</taxon>
        <taxon>Neisseria</taxon>
    </lineage>
</organism>
<accession>A0A9X4I9W1</accession>
<dbReference type="InterPro" id="IPR019267">
    <property type="entry name" value="CRISPR-assoc_Cas6_C"/>
</dbReference>
<dbReference type="EMBL" id="CP146598">
    <property type="protein sequence ID" value="WWY03192.1"/>
    <property type="molecule type" value="Genomic_DNA"/>
</dbReference>
<proteinExistence type="predicted"/>